<sequence>MRTPRLAGLGLATMATVALAVAGCGDNTAATPSSSGAPAPHTSVTGSADPTAAAKLSVAAEQLGDTSFTLTATSGPGFKLTASIDPPGGKGTAQLTASGPNAEINIKTLLIGQDLYAQVPGITKAGTWTHVDGSRLPAGVNIGLKPGQIDPVSTADLLKNTTDVKATSDTSYSGSLDLSKAAGLAGLGQVTVAASDAPVQNVPFTATLDPQGRLSTLTVELPQSEPLQVTYANYGKPITVTAPAASEITEAPDSFYSSLGS</sequence>
<evidence type="ECO:0000313" key="4">
    <source>
        <dbReference type="Proteomes" id="UP001602245"/>
    </source>
</evidence>
<organism evidence="3 4">
    <name type="scientific">Paractinoplanes globisporus</name>
    <dbReference type="NCBI Taxonomy" id="113565"/>
    <lineage>
        <taxon>Bacteria</taxon>
        <taxon>Bacillati</taxon>
        <taxon>Actinomycetota</taxon>
        <taxon>Actinomycetes</taxon>
        <taxon>Micromonosporales</taxon>
        <taxon>Micromonosporaceae</taxon>
        <taxon>Paractinoplanes</taxon>
    </lineage>
</organism>
<keyword evidence="4" id="KW-1185">Reference proteome</keyword>
<comment type="caution">
    <text evidence="3">The sequence shown here is derived from an EMBL/GenBank/DDBJ whole genome shotgun (WGS) entry which is preliminary data.</text>
</comment>
<evidence type="ECO:0000313" key="3">
    <source>
        <dbReference type="EMBL" id="MFF5293723.1"/>
    </source>
</evidence>
<feature type="region of interest" description="Disordered" evidence="1">
    <location>
        <begin position="28"/>
        <end position="48"/>
    </location>
</feature>
<proteinExistence type="predicted"/>
<evidence type="ECO:0000256" key="1">
    <source>
        <dbReference type="SAM" id="MobiDB-lite"/>
    </source>
</evidence>
<name>A0ABW6WL33_9ACTN</name>
<dbReference type="RefSeq" id="WP_040432721.1">
    <property type="nucleotide sequence ID" value="NZ_JBIAZU010000005.1"/>
</dbReference>
<accession>A0ABW6WL33</accession>
<keyword evidence="2" id="KW-0732">Signal</keyword>
<dbReference type="PROSITE" id="PS51257">
    <property type="entry name" value="PROKAR_LIPOPROTEIN"/>
    <property type="match status" value="1"/>
</dbReference>
<reference evidence="3 4" key="1">
    <citation type="submission" date="2024-10" db="EMBL/GenBank/DDBJ databases">
        <title>The Natural Products Discovery Center: Release of the First 8490 Sequenced Strains for Exploring Actinobacteria Biosynthetic Diversity.</title>
        <authorList>
            <person name="Kalkreuter E."/>
            <person name="Kautsar S.A."/>
            <person name="Yang D."/>
            <person name="Bader C.D."/>
            <person name="Teijaro C.N."/>
            <person name="Fluegel L."/>
            <person name="Davis C.M."/>
            <person name="Simpson J.R."/>
            <person name="Lauterbach L."/>
            <person name="Steele A.D."/>
            <person name="Gui C."/>
            <person name="Meng S."/>
            <person name="Li G."/>
            <person name="Viehrig K."/>
            <person name="Ye F."/>
            <person name="Su P."/>
            <person name="Kiefer A.F."/>
            <person name="Nichols A."/>
            <person name="Cepeda A.J."/>
            <person name="Yan W."/>
            <person name="Fan B."/>
            <person name="Jiang Y."/>
            <person name="Adhikari A."/>
            <person name="Zheng C.-J."/>
            <person name="Schuster L."/>
            <person name="Cowan T.M."/>
            <person name="Smanski M.J."/>
            <person name="Chevrette M.G."/>
            <person name="De Carvalho L.P.S."/>
            <person name="Shen B."/>
        </authorList>
    </citation>
    <scope>NUCLEOTIDE SEQUENCE [LARGE SCALE GENOMIC DNA]</scope>
    <source>
        <strain evidence="3 4">NPDC000087</strain>
    </source>
</reference>
<evidence type="ECO:0000256" key="2">
    <source>
        <dbReference type="SAM" id="SignalP"/>
    </source>
</evidence>
<feature type="signal peptide" evidence="2">
    <location>
        <begin position="1"/>
        <end position="20"/>
    </location>
</feature>
<feature type="compositionally biased region" description="Low complexity" evidence="1">
    <location>
        <begin position="28"/>
        <end position="43"/>
    </location>
</feature>
<dbReference type="InterPro" id="IPR029046">
    <property type="entry name" value="LolA/LolB/LppX"/>
</dbReference>
<dbReference type="EMBL" id="JBIAZU010000005">
    <property type="protein sequence ID" value="MFF5293723.1"/>
    <property type="molecule type" value="Genomic_DNA"/>
</dbReference>
<protein>
    <recommendedName>
        <fullName evidence="5">Lipoprotein LprG</fullName>
    </recommendedName>
</protein>
<dbReference type="SUPFAM" id="SSF89392">
    <property type="entry name" value="Prokaryotic lipoproteins and lipoprotein localization factors"/>
    <property type="match status" value="1"/>
</dbReference>
<gene>
    <name evidence="3" type="ORF">ACFY35_30185</name>
</gene>
<dbReference type="Gene3D" id="2.50.20.20">
    <property type="match status" value="1"/>
</dbReference>
<evidence type="ECO:0008006" key="5">
    <source>
        <dbReference type="Google" id="ProtNLM"/>
    </source>
</evidence>
<dbReference type="Proteomes" id="UP001602245">
    <property type="component" value="Unassembled WGS sequence"/>
</dbReference>
<feature type="chain" id="PRO_5045459253" description="Lipoprotein LprG" evidence="2">
    <location>
        <begin position="21"/>
        <end position="261"/>
    </location>
</feature>